<dbReference type="PANTHER" id="PTHR31690">
    <property type="entry name" value="FUCOSE MUTAROTASE"/>
    <property type="match status" value="1"/>
</dbReference>
<keyword evidence="1" id="KW-0413">Isomerase</keyword>
<organism evidence="4 5">
    <name type="scientific">Diplocarpon coronariae</name>
    <dbReference type="NCBI Taxonomy" id="2795749"/>
    <lineage>
        <taxon>Eukaryota</taxon>
        <taxon>Fungi</taxon>
        <taxon>Dikarya</taxon>
        <taxon>Ascomycota</taxon>
        <taxon>Pezizomycotina</taxon>
        <taxon>Leotiomycetes</taxon>
        <taxon>Helotiales</taxon>
        <taxon>Drepanopezizaceae</taxon>
        <taxon>Diplocarpon</taxon>
    </lineage>
</organism>
<dbReference type="GO" id="GO:0006004">
    <property type="term" value="P:fucose metabolic process"/>
    <property type="evidence" value="ECO:0007669"/>
    <property type="project" value="TreeGrafter"/>
</dbReference>
<protein>
    <recommendedName>
        <fullName evidence="3">L-fucose mutarotase</fullName>
        <ecNumber evidence="3">5.1.3.29</ecNumber>
    </recommendedName>
</protein>
<dbReference type="InterPro" id="IPR023750">
    <property type="entry name" value="RbsD-like_sf"/>
</dbReference>
<dbReference type="InterPro" id="IPR007721">
    <property type="entry name" value="RbsD_FucU"/>
</dbReference>
<proteinExistence type="predicted"/>
<evidence type="ECO:0000313" key="5">
    <source>
        <dbReference type="Proteomes" id="UP000242519"/>
    </source>
</evidence>
<dbReference type="AlphaFoldDB" id="A0A218YZQ3"/>
<accession>A0A218YZQ3</accession>
<reference evidence="4 5" key="1">
    <citation type="submission" date="2017-04" db="EMBL/GenBank/DDBJ databases">
        <title>Draft genome sequence of Marssonina coronaria NL1: causal agent of apple blotch.</title>
        <authorList>
            <person name="Cheng Q."/>
        </authorList>
    </citation>
    <scope>NUCLEOTIDE SEQUENCE [LARGE SCALE GENOMIC DNA]</scope>
    <source>
        <strain evidence="4 5">NL1</strain>
    </source>
</reference>
<dbReference type="EMBL" id="MZNU01000302">
    <property type="protein sequence ID" value="OWP00840.1"/>
    <property type="molecule type" value="Genomic_DNA"/>
</dbReference>
<dbReference type="Gene3D" id="3.40.1650.10">
    <property type="entry name" value="RbsD-like domain"/>
    <property type="match status" value="1"/>
</dbReference>
<evidence type="ECO:0000313" key="4">
    <source>
        <dbReference type="EMBL" id="OWP00840.1"/>
    </source>
</evidence>
<sequence>MLKGIDPLLTPELLQALRAMGHGNTIAIVDSNFPAASLGPPVIRLAGASATQAAHAILSVLPLDDFVPESAWCMEVVGDASADLPIMKEFREAIEKHEGEKFKLSSLERFRFYGEASKAFCIVSTSESRLYGNLLLQKGVVKAAKTEF</sequence>
<dbReference type="Pfam" id="PF05025">
    <property type="entry name" value="RbsD_FucU"/>
    <property type="match status" value="1"/>
</dbReference>
<dbReference type="STRING" id="503106.A0A218YZQ3"/>
<dbReference type="OrthoDB" id="10011710at2759"/>
<dbReference type="GO" id="GO:0036373">
    <property type="term" value="F:L-fucose mutarotase activity"/>
    <property type="evidence" value="ECO:0007669"/>
    <property type="project" value="UniProtKB-EC"/>
</dbReference>
<dbReference type="PANTHER" id="PTHR31690:SF4">
    <property type="entry name" value="FUCOSE MUTAROTASE"/>
    <property type="match status" value="1"/>
</dbReference>
<evidence type="ECO:0000256" key="2">
    <source>
        <dbReference type="ARBA" id="ARBA00036324"/>
    </source>
</evidence>
<dbReference type="SUPFAM" id="SSF102546">
    <property type="entry name" value="RbsD-like"/>
    <property type="match status" value="1"/>
</dbReference>
<dbReference type="Proteomes" id="UP000242519">
    <property type="component" value="Unassembled WGS sequence"/>
</dbReference>
<comment type="catalytic activity">
    <reaction evidence="2">
        <text>alpha-L-fucose = beta-L-fucose</text>
        <dbReference type="Rhea" id="RHEA:25580"/>
        <dbReference type="ChEBI" id="CHEBI:42548"/>
        <dbReference type="ChEBI" id="CHEBI:42589"/>
        <dbReference type="EC" id="5.1.3.29"/>
    </reaction>
</comment>
<evidence type="ECO:0000256" key="3">
    <source>
        <dbReference type="ARBA" id="ARBA00038859"/>
    </source>
</evidence>
<keyword evidence="5" id="KW-1185">Reference proteome</keyword>
<dbReference type="InParanoid" id="A0A218YZQ3"/>
<name>A0A218YZQ3_9HELO</name>
<dbReference type="GO" id="GO:0042806">
    <property type="term" value="F:fucose binding"/>
    <property type="evidence" value="ECO:0007669"/>
    <property type="project" value="TreeGrafter"/>
</dbReference>
<dbReference type="InterPro" id="IPR050443">
    <property type="entry name" value="RbsD/FucU_mutarotase"/>
</dbReference>
<dbReference type="EC" id="5.1.3.29" evidence="3"/>
<evidence type="ECO:0000256" key="1">
    <source>
        <dbReference type="ARBA" id="ARBA00023235"/>
    </source>
</evidence>
<gene>
    <name evidence="4" type="ORF">B2J93_2533</name>
</gene>
<comment type="caution">
    <text evidence="4">The sequence shown here is derived from an EMBL/GenBank/DDBJ whole genome shotgun (WGS) entry which is preliminary data.</text>
</comment>